<dbReference type="CDD" id="cd00130">
    <property type="entry name" value="PAS"/>
    <property type="match status" value="1"/>
</dbReference>
<sequence>MSNENSKLQTLQLEEKISKLTLENESLKNQLFKIEYLYNFFNKYAINSETNKKGEITYVSQPFIDISGYTEEELIGSNHSIVRHPDMNSEVFKEMWETITAKRVWRGEIKNQKKDGGFYWVDSIIFPILNQKDEIEGFKSIRFDITDSKRVDDIFEDILDVDDSIEF</sequence>
<dbReference type="RefSeq" id="WP_114839818.1">
    <property type="nucleotide sequence ID" value="NZ_CP031217.1"/>
</dbReference>
<evidence type="ECO:0000259" key="2">
    <source>
        <dbReference type="PROSITE" id="PS50112"/>
    </source>
</evidence>
<evidence type="ECO:0000313" key="6">
    <source>
        <dbReference type="Proteomes" id="UP000253850"/>
    </source>
</evidence>
<dbReference type="NCBIfam" id="TIGR00229">
    <property type="entry name" value="sensory_box"/>
    <property type="match status" value="1"/>
</dbReference>
<dbReference type="PANTHER" id="PTHR44757:SF2">
    <property type="entry name" value="BIOFILM ARCHITECTURE MAINTENANCE PROTEIN MBAA"/>
    <property type="match status" value="1"/>
</dbReference>
<gene>
    <name evidence="4" type="ORF">ABIV_2038</name>
    <name evidence="5" type="ORF">CRV05_11385</name>
</gene>
<dbReference type="InterPro" id="IPR052155">
    <property type="entry name" value="Biofilm_reg_signaling"/>
</dbReference>
<evidence type="ECO:0000313" key="5">
    <source>
        <dbReference type="EMBL" id="RXK09181.1"/>
    </source>
</evidence>
<dbReference type="Gene3D" id="3.30.450.20">
    <property type="entry name" value="PAS domain"/>
    <property type="match status" value="1"/>
</dbReference>
<dbReference type="InterPro" id="IPR000700">
    <property type="entry name" value="PAS-assoc_C"/>
</dbReference>
<proteinExistence type="predicted"/>
<dbReference type="InterPro" id="IPR000014">
    <property type="entry name" value="PAS"/>
</dbReference>
<dbReference type="Proteomes" id="UP000289193">
    <property type="component" value="Unassembled WGS sequence"/>
</dbReference>
<dbReference type="PROSITE" id="PS50113">
    <property type="entry name" value="PAC"/>
    <property type="match status" value="1"/>
</dbReference>
<organism evidence="5 7">
    <name type="scientific">Halarcobacter bivalviorum</name>
    <dbReference type="NCBI Taxonomy" id="663364"/>
    <lineage>
        <taxon>Bacteria</taxon>
        <taxon>Pseudomonadati</taxon>
        <taxon>Campylobacterota</taxon>
        <taxon>Epsilonproteobacteria</taxon>
        <taxon>Campylobacterales</taxon>
        <taxon>Arcobacteraceae</taxon>
        <taxon>Halarcobacter</taxon>
    </lineage>
</organism>
<feature type="domain" description="PAS" evidence="2">
    <location>
        <begin position="51"/>
        <end position="102"/>
    </location>
</feature>
<dbReference type="SUPFAM" id="SSF55785">
    <property type="entry name" value="PYP-like sensor domain (PAS domain)"/>
    <property type="match status" value="1"/>
</dbReference>
<feature type="domain" description="PAC" evidence="3">
    <location>
        <begin position="105"/>
        <end position="157"/>
    </location>
</feature>
<accession>A0AAX2A6Q4</accession>
<evidence type="ECO:0000256" key="1">
    <source>
        <dbReference type="SAM" id="Coils"/>
    </source>
</evidence>
<dbReference type="PROSITE" id="PS50112">
    <property type="entry name" value="PAS"/>
    <property type="match status" value="1"/>
</dbReference>
<dbReference type="AlphaFoldDB" id="A0AAX2A6Q4"/>
<dbReference type="EMBL" id="CP031217">
    <property type="protein sequence ID" value="AXH13014.1"/>
    <property type="molecule type" value="Genomic_DNA"/>
</dbReference>
<keyword evidence="1" id="KW-0175">Coiled coil</keyword>
<evidence type="ECO:0000259" key="3">
    <source>
        <dbReference type="PROSITE" id="PS50113"/>
    </source>
</evidence>
<reference evidence="5 7" key="1">
    <citation type="submission" date="2017-10" db="EMBL/GenBank/DDBJ databases">
        <title>Genomics of the genus Arcobacter.</title>
        <authorList>
            <person name="Perez-Cataluna A."/>
            <person name="Figueras M.J."/>
        </authorList>
    </citation>
    <scope>NUCLEOTIDE SEQUENCE [LARGE SCALE GENOMIC DNA]</scope>
    <source>
        <strain evidence="5 7">CECT 7835</strain>
    </source>
</reference>
<evidence type="ECO:0000313" key="7">
    <source>
        <dbReference type="Proteomes" id="UP000289193"/>
    </source>
</evidence>
<dbReference type="InterPro" id="IPR001610">
    <property type="entry name" value="PAC"/>
</dbReference>
<dbReference type="KEGG" id="hbv:ABIV_2038"/>
<dbReference type="PANTHER" id="PTHR44757">
    <property type="entry name" value="DIGUANYLATE CYCLASE DGCP"/>
    <property type="match status" value="1"/>
</dbReference>
<name>A0AAX2A6Q4_9BACT</name>
<dbReference type="InterPro" id="IPR035965">
    <property type="entry name" value="PAS-like_dom_sf"/>
</dbReference>
<dbReference type="EMBL" id="PDKM01000007">
    <property type="protein sequence ID" value="RXK09181.1"/>
    <property type="molecule type" value="Genomic_DNA"/>
</dbReference>
<dbReference type="InterPro" id="IPR013655">
    <property type="entry name" value="PAS_fold_3"/>
</dbReference>
<dbReference type="Proteomes" id="UP000253850">
    <property type="component" value="Chromosome"/>
</dbReference>
<reference evidence="4 6" key="2">
    <citation type="submission" date="2018-07" db="EMBL/GenBank/DDBJ databases">
        <title>Complete genome of the Arcobacter bivalviorum type strain LMG 26154.</title>
        <authorList>
            <person name="Miller W.G."/>
            <person name="Yee E."/>
            <person name="Bono J.L."/>
        </authorList>
    </citation>
    <scope>NUCLEOTIDE SEQUENCE [LARGE SCALE GENOMIC DNA]</scope>
    <source>
        <strain evidence="4 6">LMG 26154</strain>
    </source>
</reference>
<evidence type="ECO:0000313" key="4">
    <source>
        <dbReference type="EMBL" id="AXH13014.1"/>
    </source>
</evidence>
<feature type="coiled-coil region" evidence="1">
    <location>
        <begin position="3"/>
        <end position="30"/>
    </location>
</feature>
<dbReference type="Pfam" id="PF08447">
    <property type="entry name" value="PAS_3"/>
    <property type="match status" value="1"/>
</dbReference>
<protein>
    <submittedName>
        <fullName evidence="4">PAS sensor-containing signal transduction protein</fullName>
    </submittedName>
</protein>
<dbReference type="SMART" id="SM00086">
    <property type="entry name" value="PAC"/>
    <property type="match status" value="1"/>
</dbReference>
<keyword evidence="7" id="KW-1185">Reference proteome</keyword>